<dbReference type="InterPro" id="IPR050508">
    <property type="entry name" value="Methyltransf_Superfamily"/>
</dbReference>
<evidence type="ECO:0000259" key="1">
    <source>
        <dbReference type="Pfam" id="PF08241"/>
    </source>
</evidence>
<dbReference type="Gene3D" id="3.40.50.150">
    <property type="entry name" value="Vaccinia Virus protein VP39"/>
    <property type="match status" value="1"/>
</dbReference>
<proteinExistence type="predicted"/>
<dbReference type="InterPro" id="IPR013216">
    <property type="entry name" value="Methyltransf_11"/>
</dbReference>
<feature type="domain" description="Methyltransferase type 11" evidence="1">
    <location>
        <begin position="87"/>
        <end position="181"/>
    </location>
</feature>
<evidence type="ECO:0000313" key="3">
    <source>
        <dbReference type="Proteomes" id="UP000606653"/>
    </source>
</evidence>
<evidence type="ECO:0000313" key="2">
    <source>
        <dbReference type="EMBL" id="GGO05568.1"/>
    </source>
</evidence>
<dbReference type="GO" id="GO:0008168">
    <property type="term" value="F:methyltransferase activity"/>
    <property type="evidence" value="ECO:0007669"/>
    <property type="project" value="UniProtKB-KW"/>
</dbReference>
<organism evidence="2 3">
    <name type="scientific">Saccharibacillus kuerlensis</name>
    <dbReference type="NCBI Taxonomy" id="459527"/>
    <lineage>
        <taxon>Bacteria</taxon>
        <taxon>Bacillati</taxon>
        <taxon>Bacillota</taxon>
        <taxon>Bacilli</taxon>
        <taxon>Bacillales</taxon>
        <taxon>Paenibacillaceae</taxon>
        <taxon>Saccharibacillus</taxon>
    </lineage>
</organism>
<dbReference type="Proteomes" id="UP000606653">
    <property type="component" value="Unassembled WGS sequence"/>
</dbReference>
<dbReference type="PANTHER" id="PTHR42912:SF93">
    <property type="entry name" value="N6-ADENOSINE-METHYLTRANSFERASE TMT1A"/>
    <property type="match status" value="1"/>
</dbReference>
<protein>
    <submittedName>
        <fullName evidence="2">SAM-dependent methyltransferase</fullName>
    </submittedName>
</protein>
<dbReference type="PANTHER" id="PTHR42912">
    <property type="entry name" value="METHYLTRANSFERASE"/>
    <property type="match status" value="1"/>
</dbReference>
<reference evidence="3" key="1">
    <citation type="journal article" date="2019" name="Int. J. Syst. Evol. Microbiol.">
        <title>The Global Catalogue of Microorganisms (GCM) 10K type strain sequencing project: providing services to taxonomists for standard genome sequencing and annotation.</title>
        <authorList>
            <consortium name="The Broad Institute Genomics Platform"/>
            <consortium name="The Broad Institute Genome Sequencing Center for Infectious Disease"/>
            <person name="Wu L."/>
            <person name="Ma J."/>
        </authorList>
    </citation>
    <scope>NUCLEOTIDE SEQUENCE [LARGE SCALE GENOMIC DNA]</scope>
    <source>
        <strain evidence="3">CGMCC 1.6964</strain>
    </source>
</reference>
<dbReference type="EMBL" id="BMLN01000010">
    <property type="protein sequence ID" value="GGO05568.1"/>
    <property type="molecule type" value="Genomic_DNA"/>
</dbReference>
<dbReference type="CDD" id="cd02440">
    <property type="entry name" value="AdoMet_MTases"/>
    <property type="match status" value="1"/>
</dbReference>
<sequence>MFDTTRIPGTVESGPYSLPRTKEGFVRAVWPQRMELANARAMVLYNRIARFHAKSNRIYFKLRFGGEIHYRWTFLSELNIRSGDRVLEVSVGTGANLPILPAGAQLYGLDLSPAMLREAARHLKDWGMEAELIHGEAEHLPFRSDSFDCVYHIGGLRDFGDPSLALSEMVRVAKSGTKLLIADEVGRRSREQRPRISLAKQSDPSYPDVLRMLPPGMLDVCYEEVCKGHMYRLTFRKP</sequence>
<keyword evidence="2" id="KW-0808">Transferase</keyword>
<keyword evidence="3" id="KW-1185">Reference proteome</keyword>
<name>A0ABQ2L731_9BACL</name>
<dbReference type="InterPro" id="IPR029063">
    <property type="entry name" value="SAM-dependent_MTases_sf"/>
</dbReference>
<dbReference type="RefSeq" id="WP_018977272.1">
    <property type="nucleotide sequence ID" value="NZ_BMLN01000010.1"/>
</dbReference>
<gene>
    <name evidence="2" type="ORF">GCM10010969_32130</name>
</gene>
<comment type="caution">
    <text evidence="2">The sequence shown here is derived from an EMBL/GenBank/DDBJ whole genome shotgun (WGS) entry which is preliminary data.</text>
</comment>
<dbReference type="GO" id="GO:0032259">
    <property type="term" value="P:methylation"/>
    <property type="evidence" value="ECO:0007669"/>
    <property type="project" value="UniProtKB-KW"/>
</dbReference>
<accession>A0ABQ2L731</accession>
<keyword evidence="2" id="KW-0489">Methyltransferase</keyword>
<dbReference type="SUPFAM" id="SSF53335">
    <property type="entry name" value="S-adenosyl-L-methionine-dependent methyltransferases"/>
    <property type="match status" value="1"/>
</dbReference>
<dbReference type="Pfam" id="PF08241">
    <property type="entry name" value="Methyltransf_11"/>
    <property type="match status" value="1"/>
</dbReference>